<dbReference type="RefSeq" id="XP_003676896.1">
    <property type="nucleotide sequence ID" value="XM_003676848.1"/>
</dbReference>
<keyword evidence="12" id="KW-0408">Iron</keyword>
<evidence type="ECO:0000259" key="17">
    <source>
        <dbReference type="PROSITE" id="PS01033"/>
    </source>
</evidence>
<dbReference type="InterPro" id="IPR009050">
    <property type="entry name" value="Globin-like_sf"/>
</dbReference>
<comment type="catalytic activity">
    <reaction evidence="14">
        <text>2 nitric oxide + NADH + 2 O2 = 2 nitrate + NAD(+) + H(+)</text>
        <dbReference type="Rhea" id="RHEA:19469"/>
        <dbReference type="ChEBI" id="CHEBI:15378"/>
        <dbReference type="ChEBI" id="CHEBI:15379"/>
        <dbReference type="ChEBI" id="CHEBI:16480"/>
        <dbReference type="ChEBI" id="CHEBI:17632"/>
        <dbReference type="ChEBI" id="CHEBI:57540"/>
        <dbReference type="ChEBI" id="CHEBI:57945"/>
        <dbReference type="EC" id="1.14.12.17"/>
    </reaction>
</comment>
<dbReference type="SUPFAM" id="SSF46458">
    <property type="entry name" value="Globin-like"/>
    <property type="match status" value="1"/>
</dbReference>
<dbReference type="GO" id="GO:0008941">
    <property type="term" value="F:nitric oxide dioxygenase NAD(P)H activity"/>
    <property type="evidence" value="ECO:0007669"/>
    <property type="project" value="UniProtKB-EC"/>
</dbReference>
<dbReference type="PANTHER" id="PTHR43396">
    <property type="entry name" value="FLAVOHEMOPROTEIN"/>
    <property type="match status" value="1"/>
</dbReference>
<dbReference type="Gene3D" id="1.10.490.10">
    <property type="entry name" value="Globins"/>
    <property type="match status" value="1"/>
</dbReference>
<accession>G0VGC0</accession>
<comment type="similarity">
    <text evidence="3">In the C-terminal section; belongs to the flavoprotein pyridine nucleotide cytochrome reductase family.</text>
</comment>
<reference key="2">
    <citation type="submission" date="2011-08" db="EMBL/GenBank/DDBJ databases">
        <title>Genome sequence of Naumovozyma castellii.</title>
        <authorList>
            <person name="Gordon J.L."/>
            <person name="Armisen D."/>
            <person name="Proux-Wera E."/>
            <person name="OhEigeartaigh S.S."/>
            <person name="Byrne K.P."/>
            <person name="Wolfe K.H."/>
        </authorList>
    </citation>
    <scope>NUCLEOTIDE SEQUENCE</scope>
    <source>
        <strain>Type strain:CBS 4309</strain>
    </source>
</reference>
<keyword evidence="11" id="KW-0560">Oxidoreductase</keyword>
<dbReference type="GO" id="GO:0071949">
    <property type="term" value="F:FAD binding"/>
    <property type="evidence" value="ECO:0007669"/>
    <property type="project" value="TreeGrafter"/>
</dbReference>
<dbReference type="SUPFAM" id="SSF63380">
    <property type="entry name" value="Riboflavin synthase domain-like"/>
    <property type="match status" value="1"/>
</dbReference>
<keyword evidence="13" id="KW-0520">NAD</keyword>
<dbReference type="GO" id="GO:0005829">
    <property type="term" value="C:cytosol"/>
    <property type="evidence" value="ECO:0007669"/>
    <property type="project" value="EnsemblFungi"/>
</dbReference>
<dbReference type="GO" id="GO:0046872">
    <property type="term" value="F:metal ion binding"/>
    <property type="evidence" value="ECO:0007669"/>
    <property type="project" value="UniProtKB-KW"/>
</dbReference>
<proteinExistence type="inferred from homology"/>
<keyword evidence="8" id="KW-0479">Metal-binding</keyword>
<name>G0VGC0_NAUCA</name>
<dbReference type="InterPro" id="IPR017938">
    <property type="entry name" value="Riboflavin_synthase-like_b-brl"/>
</dbReference>
<dbReference type="GO" id="GO:1902170">
    <property type="term" value="P:cellular response to reactive nitrogen species"/>
    <property type="evidence" value="ECO:0007669"/>
    <property type="project" value="EnsemblFungi"/>
</dbReference>
<dbReference type="GO" id="GO:0019825">
    <property type="term" value="F:oxygen binding"/>
    <property type="evidence" value="ECO:0007669"/>
    <property type="project" value="InterPro"/>
</dbReference>
<evidence type="ECO:0000256" key="8">
    <source>
        <dbReference type="ARBA" id="ARBA00022723"/>
    </source>
</evidence>
<evidence type="ECO:0000313" key="19">
    <source>
        <dbReference type="EMBL" id="CCC70540.1"/>
    </source>
</evidence>
<dbReference type="FunCoup" id="G0VGC0">
    <property type="interactions" value="439"/>
</dbReference>
<dbReference type="KEGG" id="ncs:NCAS_0F00560"/>
<dbReference type="PANTHER" id="PTHR43396:SF3">
    <property type="entry name" value="FLAVOHEMOPROTEIN"/>
    <property type="match status" value="1"/>
</dbReference>
<keyword evidence="20" id="KW-1185">Reference proteome</keyword>
<organism evidence="19 20">
    <name type="scientific">Naumovozyma castellii</name>
    <name type="common">Yeast</name>
    <name type="synonym">Saccharomyces castellii</name>
    <dbReference type="NCBI Taxonomy" id="27288"/>
    <lineage>
        <taxon>Eukaryota</taxon>
        <taxon>Fungi</taxon>
        <taxon>Dikarya</taxon>
        <taxon>Ascomycota</taxon>
        <taxon>Saccharomycotina</taxon>
        <taxon>Saccharomycetes</taxon>
        <taxon>Saccharomycetales</taxon>
        <taxon>Saccharomycetaceae</taxon>
        <taxon>Naumovozyma</taxon>
    </lineage>
</organism>
<dbReference type="CDD" id="cd06184">
    <property type="entry name" value="flavohem_like_fad_nad_binding"/>
    <property type="match status" value="1"/>
</dbReference>
<evidence type="ECO:0000256" key="5">
    <source>
        <dbReference type="ARBA" id="ARBA00022575"/>
    </source>
</evidence>
<dbReference type="Proteomes" id="UP000001640">
    <property type="component" value="Chromosome 6"/>
</dbReference>
<dbReference type="PROSITE" id="PS01033">
    <property type="entry name" value="GLOBIN"/>
    <property type="match status" value="1"/>
</dbReference>
<evidence type="ECO:0000256" key="15">
    <source>
        <dbReference type="ARBA" id="ARBA00049433"/>
    </source>
</evidence>
<dbReference type="InterPro" id="IPR017927">
    <property type="entry name" value="FAD-bd_FR_type"/>
</dbReference>
<dbReference type="Gene3D" id="2.40.30.10">
    <property type="entry name" value="Translation factors"/>
    <property type="match status" value="1"/>
</dbReference>
<dbReference type="InParanoid" id="G0VGC0"/>
<evidence type="ECO:0000256" key="2">
    <source>
        <dbReference type="ARBA" id="ARBA00001974"/>
    </source>
</evidence>
<dbReference type="GO" id="GO:0071500">
    <property type="term" value="P:cellular response to nitrosative stress"/>
    <property type="evidence" value="ECO:0007669"/>
    <property type="project" value="TreeGrafter"/>
</dbReference>
<evidence type="ECO:0000256" key="3">
    <source>
        <dbReference type="ARBA" id="ARBA00006401"/>
    </source>
</evidence>
<dbReference type="OMA" id="ADIHYEV"/>
<dbReference type="GO" id="GO:0046210">
    <property type="term" value="P:nitric oxide catabolic process"/>
    <property type="evidence" value="ECO:0007669"/>
    <property type="project" value="TreeGrafter"/>
</dbReference>
<dbReference type="InterPro" id="IPR000971">
    <property type="entry name" value="Globin"/>
</dbReference>
<evidence type="ECO:0000256" key="13">
    <source>
        <dbReference type="ARBA" id="ARBA00023027"/>
    </source>
</evidence>
<dbReference type="EC" id="1.14.12.17" evidence="4"/>
<evidence type="ECO:0000259" key="18">
    <source>
        <dbReference type="PROSITE" id="PS51384"/>
    </source>
</evidence>
<dbReference type="Pfam" id="PF00175">
    <property type="entry name" value="NAD_binding_1"/>
    <property type="match status" value="1"/>
</dbReference>
<keyword evidence="6" id="KW-0349">Heme</keyword>
<dbReference type="GeneID" id="96904189"/>
<dbReference type="GO" id="GO:0009636">
    <property type="term" value="P:response to toxic substance"/>
    <property type="evidence" value="ECO:0007669"/>
    <property type="project" value="UniProtKB-KW"/>
</dbReference>
<dbReference type="HOGENOM" id="CLU_003827_12_0_1"/>
<evidence type="ECO:0000256" key="11">
    <source>
        <dbReference type="ARBA" id="ARBA00023002"/>
    </source>
</evidence>
<dbReference type="FunFam" id="1.10.490.10:FF:000003">
    <property type="entry name" value="Flavohemoprotein"/>
    <property type="match status" value="1"/>
</dbReference>
<keyword evidence="10" id="KW-0521">NADP</keyword>
<evidence type="ECO:0000256" key="1">
    <source>
        <dbReference type="ARBA" id="ARBA00001970"/>
    </source>
</evidence>
<dbReference type="InterPro" id="IPR012292">
    <property type="entry name" value="Globin/Proto"/>
</dbReference>
<comment type="function">
    <text evidence="16">In the presence of oxygen and NADH, it has NADH oxidase activity, which leads to the generation of superoxide and H(2)O(2). Under anaerobic conditions, it also exhibits nitric oxide reductase and FAD reductase activities. However, all these reactions are much lower than NOD activity.</text>
</comment>
<evidence type="ECO:0000256" key="14">
    <source>
        <dbReference type="ARBA" id="ARBA00048649"/>
    </source>
</evidence>
<dbReference type="GO" id="GO:0034599">
    <property type="term" value="P:cellular response to oxidative stress"/>
    <property type="evidence" value="ECO:0007669"/>
    <property type="project" value="EnsemblFungi"/>
</dbReference>
<comment type="cofactor">
    <cofactor evidence="1">
        <name>heme b</name>
        <dbReference type="ChEBI" id="CHEBI:60344"/>
    </cofactor>
</comment>
<dbReference type="SUPFAM" id="SSF52343">
    <property type="entry name" value="Ferredoxin reductase-like, C-terminal NADP-linked domain"/>
    <property type="match status" value="1"/>
</dbReference>
<dbReference type="EMBL" id="HE576757">
    <property type="protein sequence ID" value="CCC70540.1"/>
    <property type="molecule type" value="Genomic_DNA"/>
</dbReference>
<dbReference type="Pfam" id="PF00042">
    <property type="entry name" value="Globin"/>
    <property type="match status" value="1"/>
</dbReference>
<dbReference type="GO" id="GO:0071218">
    <property type="term" value="P:cellular response to misfolded protein"/>
    <property type="evidence" value="ECO:0007669"/>
    <property type="project" value="EnsemblFungi"/>
</dbReference>
<gene>
    <name evidence="19" type="primary">NCAS0F00560</name>
    <name evidence="19" type="ordered locus">NCAS_0F00560</name>
</gene>
<dbReference type="InterPro" id="IPR039261">
    <property type="entry name" value="FNR_nucleotide-bd"/>
</dbReference>
<dbReference type="FunFam" id="3.40.50.80:FF:000010">
    <property type="entry name" value="Flavohemoprotein"/>
    <property type="match status" value="1"/>
</dbReference>
<evidence type="ECO:0000256" key="4">
    <source>
        <dbReference type="ARBA" id="ARBA00012229"/>
    </source>
</evidence>
<evidence type="ECO:0000256" key="10">
    <source>
        <dbReference type="ARBA" id="ARBA00022857"/>
    </source>
</evidence>
<dbReference type="GO" id="GO:0020037">
    <property type="term" value="F:heme binding"/>
    <property type="evidence" value="ECO:0007669"/>
    <property type="project" value="InterPro"/>
</dbReference>
<keyword evidence="5" id="KW-0216">Detoxification</keyword>
<dbReference type="CDD" id="cd14777">
    <property type="entry name" value="Yhb1-globin-like"/>
    <property type="match status" value="1"/>
</dbReference>
<evidence type="ECO:0000313" key="20">
    <source>
        <dbReference type="Proteomes" id="UP000001640"/>
    </source>
</evidence>
<sequence>MLSEQTRTTIKATVPVLEQQGSVITRTFYKNMLSEHTELLNIFNRINQKKGAQPNALATTVLAAAKHIDDLTPLLDHVKQIGQKHRALQIKPEHYPIVGEYLLKAIKEVLGDAATPEIINAWGEAYGEIANVFITVEKEMYAEQAWPGWKPFTVVDKELVANDVYAFTVKPTTESGINLSTLPIVAGQYITVNTHPVRQDNQYDALRHYSLCSISTKDGLKFAVKLETDKTHPAGLVSEFLHKDVKVGDELKLSAPAGDFALTDKLIHQNEIPLVLLSAGVGVTPILAMLEKQVTENPNRPIYWIQSSYNEGTQSFKKHVDELLDKATTTKKTILYTDTQPAIDAEFLQEQIPANADVYLCGSLGFMQAMIEHLKILEHKDDFIHYEPFGPKMSTVKV</sequence>
<comment type="catalytic activity">
    <reaction evidence="15">
        <text>2 nitric oxide + NADPH + 2 O2 = 2 nitrate + NADP(+) + H(+)</text>
        <dbReference type="Rhea" id="RHEA:19465"/>
        <dbReference type="ChEBI" id="CHEBI:15378"/>
        <dbReference type="ChEBI" id="CHEBI:15379"/>
        <dbReference type="ChEBI" id="CHEBI:16480"/>
        <dbReference type="ChEBI" id="CHEBI:17632"/>
        <dbReference type="ChEBI" id="CHEBI:57783"/>
        <dbReference type="ChEBI" id="CHEBI:58349"/>
        <dbReference type="EC" id="1.14.12.17"/>
    </reaction>
</comment>
<dbReference type="GO" id="GO:0005759">
    <property type="term" value="C:mitochondrial matrix"/>
    <property type="evidence" value="ECO:0007669"/>
    <property type="project" value="EnsemblFungi"/>
</dbReference>
<evidence type="ECO:0000256" key="6">
    <source>
        <dbReference type="ARBA" id="ARBA00022617"/>
    </source>
</evidence>
<dbReference type="InterPro" id="IPR001433">
    <property type="entry name" value="OxRdtase_FAD/NAD-bd"/>
</dbReference>
<dbReference type="PROSITE" id="PS51384">
    <property type="entry name" value="FAD_FR"/>
    <property type="match status" value="1"/>
</dbReference>
<keyword evidence="9" id="KW-0274">FAD</keyword>
<keyword evidence="7" id="KW-0285">Flavoprotein</keyword>
<dbReference type="OrthoDB" id="436496at2759"/>
<evidence type="ECO:0000256" key="9">
    <source>
        <dbReference type="ARBA" id="ARBA00022827"/>
    </source>
</evidence>
<dbReference type="GO" id="GO:0016966">
    <property type="term" value="F:nitric oxide reductase activity"/>
    <property type="evidence" value="ECO:0007669"/>
    <property type="project" value="EnsemblFungi"/>
</dbReference>
<protein>
    <recommendedName>
        <fullName evidence="4">nitric oxide dioxygenase</fullName>
        <ecNumber evidence="4">1.14.12.17</ecNumber>
    </recommendedName>
</protein>
<comment type="cofactor">
    <cofactor evidence="2">
        <name>FAD</name>
        <dbReference type="ChEBI" id="CHEBI:57692"/>
    </cofactor>
</comment>
<feature type="domain" description="FAD-binding FR-type" evidence="18">
    <location>
        <begin position="147"/>
        <end position="263"/>
    </location>
</feature>
<dbReference type="STRING" id="1064592.G0VGC0"/>
<reference evidence="19 20" key="1">
    <citation type="journal article" date="2011" name="Proc. Natl. Acad. Sci. U.S.A.">
        <title>Evolutionary erosion of yeast sex chromosomes by mating-type switching accidents.</title>
        <authorList>
            <person name="Gordon J.L."/>
            <person name="Armisen D."/>
            <person name="Proux-Wera E."/>
            <person name="Oheigeartaigh S.S."/>
            <person name="Byrne K.P."/>
            <person name="Wolfe K.H."/>
        </authorList>
    </citation>
    <scope>NUCLEOTIDE SEQUENCE [LARGE SCALE GENOMIC DNA]</scope>
    <source>
        <strain evidence="20">ATCC 76901 / BCRC 22586 / CBS 4309 / NBRC 1992 / NRRL Y-12630</strain>
    </source>
</reference>
<evidence type="ECO:0000256" key="16">
    <source>
        <dbReference type="ARBA" id="ARBA00056398"/>
    </source>
</evidence>
<dbReference type="AlphaFoldDB" id="G0VGC0"/>
<dbReference type="Gene3D" id="3.40.50.80">
    <property type="entry name" value="Nucleotide-binding domain of ferredoxin-NADP reductase (FNR) module"/>
    <property type="match status" value="1"/>
</dbReference>
<feature type="domain" description="Globin" evidence="17">
    <location>
        <begin position="1"/>
        <end position="138"/>
    </location>
</feature>
<evidence type="ECO:0000256" key="7">
    <source>
        <dbReference type="ARBA" id="ARBA00022630"/>
    </source>
</evidence>
<evidence type="ECO:0000256" key="12">
    <source>
        <dbReference type="ARBA" id="ARBA00023004"/>
    </source>
</evidence>
<dbReference type="eggNOG" id="KOG3378">
    <property type="taxonomic scope" value="Eukaryota"/>
</dbReference>